<dbReference type="Pfam" id="PF13090">
    <property type="entry name" value="PP_kinase_C"/>
    <property type="match status" value="1"/>
</dbReference>
<dbReference type="NCBIfam" id="NF003918">
    <property type="entry name" value="PRK05443.1-2"/>
    <property type="match status" value="1"/>
</dbReference>
<dbReference type="Gene3D" id="3.30.870.10">
    <property type="entry name" value="Endonuclease Chain A"/>
    <property type="match status" value="2"/>
</dbReference>
<dbReference type="PANTHER" id="PTHR30218:SF0">
    <property type="entry name" value="POLYPHOSPHATE KINASE"/>
    <property type="match status" value="1"/>
</dbReference>
<dbReference type="FunFam" id="3.30.870.10:FF:000001">
    <property type="entry name" value="Polyphosphate kinase"/>
    <property type="match status" value="1"/>
</dbReference>
<dbReference type="Pfam" id="PF02503">
    <property type="entry name" value="PP_kinase"/>
    <property type="match status" value="1"/>
</dbReference>
<feature type="region of interest" description="Disordered" evidence="10">
    <location>
        <begin position="682"/>
        <end position="713"/>
    </location>
</feature>
<dbReference type="CDD" id="cd09168">
    <property type="entry name" value="PLDc_PaPPK1_C2_like"/>
    <property type="match status" value="1"/>
</dbReference>
<feature type="domain" description="PLD phosphodiesterase" evidence="11">
    <location>
        <begin position="607"/>
        <end position="637"/>
    </location>
</feature>
<keyword evidence="6 8" id="KW-0067">ATP-binding</keyword>
<accession>A0AAU7AT63</accession>
<dbReference type="KEGG" id="parq:DSM112329_01678"/>
<dbReference type="SUPFAM" id="SSF140356">
    <property type="entry name" value="PPK N-terminal domain-like"/>
    <property type="match status" value="1"/>
</dbReference>
<comment type="catalytic activity">
    <reaction evidence="8 9">
        <text>[phosphate](n) + ATP = [phosphate](n+1) + ADP</text>
        <dbReference type="Rhea" id="RHEA:19573"/>
        <dbReference type="Rhea" id="RHEA-COMP:9859"/>
        <dbReference type="Rhea" id="RHEA-COMP:14280"/>
        <dbReference type="ChEBI" id="CHEBI:16838"/>
        <dbReference type="ChEBI" id="CHEBI:30616"/>
        <dbReference type="ChEBI" id="CHEBI:456216"/>
        <dbReference type="EC" id="2.7.4.1"/>
    </reaction>
</comment>
<keyword evidence="1 8" id="KW-0597">Phosphoprotein</keyword>
<comment type="PTM">
    <text evidence="8 9">An intermediate of this reaction is the autophosphorylated ppk in which a phosphate is covalently linked to a histidine residue through a N-P bond.</text>
</comment>
<protein>
    <recommendedName>
        <fullName evidence="8 9">Polyphosphate kinase</fullName>
        <ecNumber evidence="8 9">2.7.4.1</ecNumber>
    </recommendedName>
    <alternativeName>
        <fullName evidence="8">ATP-polyphosphate phosphotransferase</fullName>
    </alternativeName>
    <alternativeName>
        <fullName evidence="8">Polyphosphoric acid kinase</fullName>
    </alternativeName>
</protein>
<dbReference type="InterPro" id="IPR001736">
    <property type="entry name" value="PLipase_D/transphosphatidylase"/>
</dbReference>
<dbReference type="Gene3D" id="3.30.1840.10">
    <property type="entry name" value="Polyphosphate kinase middle domain"/>
    <property type="match status" value="1"/>
</dbReference>
<evidence type="ECO:0000256" key="10">
    <source>
        <dbReference type="SAM" id="MobiDB-lite"/>
    </source>
</evidence>
<dbReference type="Gene3D" id="1.20.58.310">
    <property type="entry name" value="Polyphosphate kinase N-terminal domain"/>
    <property type="match status" value="1"/>
</dbReference>
<organism evidence="12">
    <name type="scientific">Paraconexibacter sp. AEG42_29</name>
    <dbReference type="NCBI Taxonomy" id="2997339"/>
    <lineage>
        <taxon>Bacteria</taxon>
        <taxon>Bacillati</taxon>
        <taxon>Actinomycetota</taxon>
        <taxon>Thermoleophilia</taxon>
        <taxon>Solirubrobacterales</taxon>
        <taxon>Paraconexibacteraceae</taxon>
        <taxon>Paraconexibacter</taxon>
    </lineage>
</organism>
<gene>
    <name evidence="8 12" type="primary">ppk</name>
    <name evidence="12" type="ORF">DSM112329_01678</name>
</gene>
<dbReference type="InterPro" id="IPR041108">
    <property type="entry name" value="PP_kinase_C_1"/>
</dbReference>
<evidence type="ECO:0000256" key="4">
    <source>
        <dbReference type="ARBA" id="ARBA00022741"/>
    </source>
</evidence>
<feature type="binding site" evidence="8">
    <location>
        <position position="425"/>
    </location>
    <ligand>
        <name>Mg(2+)</name>
        <dbReference type="ChEBI" id="CHEBI:18420"/>
    </ligand>
</feature>
<dbReference type="GO" id="GO:0046872">
    <property type="term" value="F:metal ion binding"/>
    <property type="evidence" value="ECO:0007669"/>
    <property type="project" value="UniProtKB-KW"/>
</dbReference>
<evidence type="ECO:0000313" key="12">
    <source>
        <dbReference type="EMBL" id="XAY04840.1"/>
    </source>
</evidence>
<evidence type="ECO:0000259" key="11">
    <source>
        <dbReference type="PROSITE" id="PS50035"/>
    </source>
</evidence>
<dbReference type="EC" id="2.7.4.1" evidence="8 9"/>
<dbReference type="GO" id="GO:0006799">
    <property type="term" value="P:polyphosphate biosynthetic process"/>
    <property type="evidence" value="ECO:0007669"/>
    <property type="project" value="UniProtKB-UniRule"/>
</dbReference>
<feature type="binding site" evidence="8">
    <location>
        <position position="488"/>
    </location>
    <ligand>
        <name>ATP</name>
        <dbReference type="ChEBI" id="CHEBI:30616"/>
    </ligand>
</feature>
<dbReference type="NCBIfam" id="NF003921">
    <property type="entry name" value="PRK05443.2-2"/>
    <property type="match status" value="1"/>
</dbReference>
<evidence type="ECO:0000256" key="2">
    <source>
        <dbReference type="ARBA" id="ARBA00022679"/>
    </source>
</evidence>
<dbReference type="CDD" id="cd09165">
    <property type="entry name" value="PLDc_PaPPK1_C1_like"/>
    <property type="match status" value="1"/>
</dbReference>
<feature type="compositionally biased region" description="Polar residues" evidence="10">
    <location>
        <begin position="1"/>
        <end position="11"/>
    </location>
</feature>
<dbReference type="EMBL" id="CP114014">
    <property type="protein sequence ID" value="XAY04840.1"/>
    <property type="molecule type" value="Genomic_DNA"/>
</dbReference>
<proteinExistence type="inferred from homology"/>
<dbReference type="InterPro" id="IPR036832">
    <property type="entry name" value="PPK_N_dom_sf"/>
</dbReference>
<evidence type="ECO:0000256" key="9">
    <source>
        <dbReference type="RuleBase" id="RU003800"/>
    </source>
</evidence>
<evidence type="ECO:0000256" key="3">
    <source>
        <dbReference type="ARBA" id="ARBA00022723"/>
    </source>
</evidence>
<dbReference type="SUPFAM" id="SSF143724">
    <property type="entry name" value="PHP14-like"/>
    <property type="match status" value="1"/>
</dbReference>
<dbReference type="AlphaFoldDB" id="A0AAU7AT63"/>
<feature type="binding site" evidence="8">
    <location>
        <position position="64"/>
    </location>
    <ligand>
        <name>ATP</name>
        <dbReference type="ChEBI" id="CHEBI:30616"/>
    </ligand>
</feature>
<keyword evidence="3 8" id="KW-0479">Metal-binding</keyword>
<dbReference type="Pfam" id="PF13089">
    <property type="entry name" value="PP_kinase_N"/>
    <property type="match status" value="1"/>
</dbReference>
<keyword evidence="2 8" id="KW-0808">Transferase</keyword>
<dbReference type="NCBIfam" id="TIGR03705">
    <property type="entry name" value="poly_P_kin"/>
    <property type="match status" value="1"/>
</dbReference>
<dbReference type="PIRSF" id="PIRSF015589">
    <property type="entry name" value="PP_kinase"/>
    <property type="match status" value="1"/>
</dbReference>
<dbReference type="InterPro" id="IPR036830">
    <property type="entry name" value="PP_kinase_middle_dom_sf"/>
</dbReference>
<feature type="binding site" evidence="8">
    <location>
        <position position="612"/>
    </location>
    <ligand>
        <name>ATP</name>
        <dbReference type="ChEBI" id="CHEBI:30616"/>
    </ligand>
</feature>
<comment type="cofactor">
    <cofactor evidence="8">
        <name>Mg(2+)</name>
        <dbReference type="ChEBI" id="CHEBI:18420"/>
    </cofactor>
</comment>
<dbReference type="Pfam" id="PF17941">
    <property type="entry name" value="PP_kinase_C_1"/>
    <property type="match status" value="1"/>
</dbReference>
<dbReference type="InterPro" id="IPR003414">
    <property type="entry name" value="PP_kinase"/>
</dbReference>
<sequence length="713" mass="79383">MTDQSLETTVGDSGGAPPDLDAPALYDNRELSWLDFNDRVLQLAEDPGVPLLERLKFTAIFTSNLDEYFMIRVAGLHDQVDAGLNDRGRDGRRPTEAIDAIRERALGLLARQAACLGHLRPALEEHGIRIVSVDDLDEAQRADVQARFRRQIFPVLTPLAVGLGRPFPYISNLSLSLAVLVRDPVTQTVLFARVKVPKEMLPRFVTVGDASGDEATFVPLEEVIAANLDALFPGMEILEHGYFRVTRDADFEVSDEADDLLRAVEAELRRRRFGEVVRVEVDARMPIPLRDELTAALGVEDRQVYVDDGLLDCNDLWQIVKVPGFPELRDKPFVSVTQPRLQGEDGARGDIFAAMRQGDVLVHHPYDSFSTSVERFVEQAVADPDVLAIKQTVYRTSDDSPLVPALVAATERGKQAVALVELKARFDERANITWARKLEEAGVHVVYGHPALKTHAKCVLVVRREGDGVRHYIHVGTGNYHATTARLYTDFGLFTCDPQIAADVADMFNFLTGFARPRRYRKVLVAPAHMREGILREIERTIAAHERGEHARIVMKMNALVDKRCIRGLYEASMAGVQVDLNIRGVCCLVPGVPGVSETINVTSVVGRFLEHSRIFAFERGEDRTVYIGSADMMPRNLDTRVELLTPIEDPALKADVMDAVERCLVDDVNRWTLGSDSTWTRVAPDPANPEPRSVHREMMLGHTSRAAETQQG</sequence>
<dbReference type="SUPFAM" id="SSF56024">
    <property type="entry name" value="Phospholipase D/nuclease"/>
    <property type="match status" value="2"/>
</dbReference>
<feature type="binding site" evidence="8">
    <location>
        <position position="395"/>
    </location>
    <ligand>
        <name>Mg(2+)</name>
        <dbReference type="ChEBI" id="CHEBI:18420"/>
    </ligand>
</feature>
<dbReference type="InterPro" id="IPR025200">
    <property type="entry name" value="PPK_C_dom2"/>
</dbReference>
<dbReference type="InterPro" id="IPR025198">
    <property type="entry name" value="PPK_N_dom"/>
</dbReference>
<dbReference type="GO" id="GO:0008976">
    <property type="term" value="F:polyphosphate kinase activity"/>
    <property type="evidence" value="ECO:0007669"/>
    <property type="project" value="UniProtKB-UniRule"/>
</dbReference>
<evidence type="ECO:0000256" key="7">
    <source>
        <dbReference type="ARBA" id="ARBA00022842"/>
    </source>
</evidence>
<dbReference type="InterPro" id="IPR024953">
    <property type="entry name" value="PP_kinase_middle"/>
</dbReference>
<dbReference type="NCBIfam" id="NF003917">
    <property type="entry name" value="PRK05443.1-1"/>
    <property type="match status" value="1"/>
</dbReference>
<evidence type="ECO:0000256" key="1">
    <source>
        <dbReference type="ARBA" id="ARBA00022553"/>
    </source>
</evidence>
<feature type="active site" description="Phosphohistidine intermediate" evidence="8">
    <location>
        <position position="455"/>
    </location>
</feature>
<keyword evidence="5 8" id="KW-0418">Kinase</keyword>
<dbReference type="HAMAP" id="MF_00347">
    <property type="entry name" value="Polyphosphate_kinase"/>
    <property type="match status" value="1"/>
</dbReference>
<name>A0AAU7AT63_9ACTN</name>
<dbReference type="PANTHER" id="PTHR30218">
    <property type="entry name" value="POLYPHOSPHATE KINASE"/>
    <property type="match status" value="1"/>
</dbReference>
<dbReference type="PROSITE" id="PS50035">
    <property type="entry name" value="PLD"/>
    <property type="match status" value="1"/>
</dbReference>
<evidence type="ECO:0000256" key="8">
    <source>
        <dbReference type="HAMAP-Rule" id="MF_00347"/>
    </source>
</evidence>
<comment type="similarity">
    <text evidence="8 9">Belongs to the polyphosphate kinase 1 (PPK1) family.</text>
</comment>
<feature type="binding site" evidence="8">
    <location>
        <position position="584"/>
    </location>
    <ligand>
        <name>ATP</name>
        <dbReference type="ChEBI" id="CHEBI:30616"/>
    </ligand>
</feature>
<evidence type="ECO:0000256" key="6">
    <source>
        <dbReference type="ARBA" id="ARBA00022840"/>
    </source>
</evidence>
<reference evidence="12" key="1">
    <citation type="submission" date="2022-12" db="EMBL/GenBank/DDBJ databases">
        <title>Paraconexibacter alkalitolerans sp. nov. and Baekduia alba sp. nov., isolated from soil and emended description of the genera Paraconexibacter (Chun et al., 2020) and Baekduia (An et al., 2020).</title>
        <authorList>
            <person name="Vieira S."/>
            <person name="Huber K.J."/>
            <person name="Geppert A."/>
            <person name="Wolf J."/>
            <person name="Neumann-Schaal M."/>
            <person name="Muesken M."/>
            <person name="Overmann J."/>
        </authorList>
    </citation>
    <scope>NUCLEOTIDE SEQUENCE</scope>
    <source>
        <strain evidence="12">AEG42_29</strain>
    </source>
</reference>
<dbReference type="GO" id="GO:0009358">
    <property type="term" value="C:polyphosphate kinase complex"/>
    <property type="evidence" value="ECO:0007669"/>
    <property type="project" value="InterPro"/>
</dbReference>
<evidence type="ECO:0000256" key="5">
    <source>
        <dbReference type="ARBA" id="ARBA00022777"/>
    </source>
</evidence>
<comment type="function">
    <text evidence="8 9">Catalyzes the reversible transfer of the terminal phosphate of ATP to form a long-chain polyphosphate (polyP).</text>
</comment>
<keyword evidence="7 8" id="KW-0460">Magnesium</keyword>
<feature type="region of interest" description="Disordered" evidence="10">
    <location>
        <begin position="1"/>
        <end position="21"/>
    </location>
</feature>
<dbReference type="RefSeq" id="WP_354701365.1">
    <property type="nucleotide sequence ID" value="NZ_CP114014.1"/>
</dbReference>
<dbReference type="GO" id="GO:0005524">
    <property type="term" value="F:ATP binding"/>
    <property type="evidence" value="ECO:0007669"/>
    <property type="project" value="UniProtKB-KW"/>
</dbReference>
<keyword evidence="4 8" id="KW-0547">Nucleotide-binding</keyword>